<dbReference type="EMBL" id="LBPY01000001">
    <property type="protein sequence ID" value="KKP66954.1"/>
    <property type="molecule type" value="Genomic_DNA"/>
</dbReference>
<reference evidence="2 3" key="1">
    <citation type="journal article" date="2015" name="Nature">
        <title>rRNA introns, odd ribosomes, and small enigmatic genomes across a large radiation of phyla.</title>
        <authorList>
            <person name="Brown C.T."/>
            <person name="Hug L.A."/>
            <person name="Thomas B.C."/>
            <person name="Sharon I."/>
            <person name="Castelle C.J."/>
            <person name="Singh A."/>
            <person name="Wilkins M.J."/>
            <person name="Williams K.H."/>
            <person name="Banfield J.F."/>
        </authorList>
    </citation>
    <scope>NUCLEOTIDE SEQUENCE [LARGE SCALE GENOMIC DNA]</scope>
</reference>
<keyword evidence="2" id="KW-0378">Hydrolase</keyword>
<evidence type="ECO:0000259" key="1">
    <source>
        <dbReference type="PROSITE" id="PS51462"/>
    </source>
</evidence>
<dbReference type="GO" id="GO:0016787">
    <property type="term" value="F:hydrolase activity"/>
    <property type="evidence" value="ECO:0007669"/>
    <property type="project" value="UniProtKB-KW"/>
</dbReference>
<dbReference type="SUPFAM" id="SSF55811">
    <property type="entry name" value="Nudix"/>
    <property type="match status" value="1"/>
</dbReference>
<sequence>MAYTKNNKLHIVSAVAVIRNNEGKYLVLKRSDREIAYPGMYTFPGGKVEDNDTIEETLVKEAREEANLDLKSGKILLKDKSFIRPDDQTVKVFSYLCEVENSDNIKISDDFTDYKWVSFEDLENISHVGIEDELLQADKLYKLNISLQNLNTKSLKG</sequence>
<dbReference type="Gene3D" id="3.90.79.10">
    <property type="entry name" value="Nucleoside Triphosphate Pyrophosphohydrolase"/>
    <property type="match status" value="1"/>
</dbReference>
<dbReference type="Proteomes" id="UP000034952">
    <property type="component" value="Unassembled WGS sequence"/>
</dbReference>
<feature type="domain" description="Nudix hydrolase" evidence="1">
    <location>
        <begin position="8"/>
        <end position="141"/>
    </location>
</feature>
<evidence type="ECO:0000313" key="3">
    <source>
        <dbReference type="Proteomes" id="UP000034952"/>
    </source>
</evidence>
<gene>
    <name evidence="2" type="ORF">UR64_C0001G0033</name>
</gene>
<dbReference type="PATRIC" id="fig|1618761.3.peg.34"/>
<dbReference type="InterPro" id="IPR000086">
    <property type="entry name" value="NUDIX_hydrolase_dom"/>
</dbReference>
<dbReference type="CDD" id="cd02883">
    <property type="entry name" value="NUDIX_Hydrolase"/>
    <property type="match status" value="1"/>
</dbReference>
<dbReference type="PANTHER" id="PTHR43736">
    <property type="entry name" value="ADP-RIBOSE PYROPHOSPHATASE"/>
    <property type="match status" value="1"/>
</dbReference>
<name>A0A0G0BC64_9BACT</name>
<protein>
    <submittedName>
        <fullName evidence="2">NUDIX hydrolase</fullName>
    </submittedName>
</protein>
<organism evidence="2 3">
    <name type="scientific">Candidatus Nomurabacteria bacterium GW2011_GWE1_35_16</name>
    <dbReference type="NCBI Taxonomy" id="1618761"/>
    <lineage>
        <taxon>Bacteria</taxon>
        <taxon>Candidatus Nomuraibacteriota</taxon>
    </lineage>
</organism>
<dbReference type="Pfam" id="PF00293">
    <property type="entry name" value="NUDIX"/>
    <property type="match status" value="1"/>
</dbReference>
<dbReference type="AlphaFoldDB" id="A0A0G0BC64"/>
<evidence type="ECO:0000313" key="2">
    <source>
        <dbReference type="EMBL" id="KKP66954.1"/>
    </source>
</evidence>
<accession>A0A0G0BC64</accession>
<proteinExistence type="predicted"/>
<comment type="caution">
    <text evidence="2">The sequence shown here is derived from an EMBL/GenBank/DDBJ whole genome shotgun (WGS) entry which is preliminary data.</text>
</comment>
<dbReference type="InterPro" id="IPR015797">
    <property type="entry name" value="NUDIX_hydrolase-like_dom_sf"/>
</dbReference>
<dbReference type="PANTHER" id="PTHR43736:SF1">
    <property type="entry name" value="DIHYDRONEOPTERIN TRIPHOSPHATE DIPHOSPHATASE"/>
    <property type="match status" value="1"/>
</dbReference>
<dbReference type="PROSITE" id="PS51462">
    <property type="entry name" value="NUDIX"/>
    <property type="match status" value="1"/>
</dbReference>